<dbReference type="EMBL" id="BAABGN010000011">
    <property type="protein sequence ID" value="GAA4426114.1"/>
    <property type="molecule type" value="Genomic_DNA"/>
</dbReference>
<dbReference type="Proteomes" id="UP001500622">
    <property type="component" value="Unassembled WGS sequence"/>
</dbReference>
<dbReference type="Gene3D" id="3.40.630.30">
    <property type="match status" value="1"/>
</dbReference>
<name>A0ABP8LC09_9MICO</name>
<evidence type="ECO:0000313" key="2">
    <source>
        <dbReference type="Proteomes" id="UP001500622"/>
    </source>
</evidence>
<comment type="caution">
    <text evidence="1">The sequence shown here is derived from an EMBL/GenBank/DDBJ whole genome shotgun (WGS) entry which is preliminary data.</text>
</comment>
<evidence type="ECO:0008006" key="3">
    <source>
        <dbReference type="Google" id="ProtNLM"/>
    </source>
</evidence>
<gene>
    <name evidence="1" type="ORF">GCM10023169_24570</name>
</gene>
<keyword evidence="2" id="KW-1185">Reference proteome</keyword>
<proteinExistence type="predicted"/>
<organism evidence="1 2">
    <name type="scientific">Georgenia halophila</name>
    <dbReference type="NCBI Taxonomy" id="620889"/>
    <lineage>
        <taxon>Bacteria</taxon>
        <taxon>Bacillati</taxon>
        <taxon>Actinomycetota</taxon>
        <taxon>Actinomycetes</taxon>
        <taxon>Micrococcales</taxon>
        <taxon>Bogoriellaceae</taxon>
        <taxon>Georgenia</taxon>
    </lineage>
</organism>
<accession>A0ABP8LC09</accession>
<protein>
    <recommendedName>
        <fullName evidence="3">Acetyltransferase (GNAT) family protein</fullName>
    </recommendedName>
</protein>
<sequence length="166" mass="18338">MAYPPATATLCAALLREETEATTLVVCAAQVHPERKGAGLAGTLLAAFRNLSATAGYAHVIVPLRPTMKPRYPLTPIDVYAQWTRTDGLPLDPWLRTHVRMGATILDVAPRSQVMTGTVAQWEGWTRMLFPVSGEYVIPDGLSTLRIDRDADEGTYIEPNIWIQHR</sequence>
<reference evidence="2" key="1">
    <citation type="journal article" date="2019" name="Int. J. Syst. Evol. Microbiol.">
        <title>The Global Catalogue of Microorganisms (GCM) 10K type strain sequencing project: providing services to taxonomists for standard genome sequencing and annotation.</title>
        <authorList>
            <consortium name="The Broad Institute Genomics Platform"/>
            <consortium name="The Broad Institute Genome Sequencing Center for Infectious Disease"/>
            <person name="Wu L."/>
            <person name="Ma J."/>
        </authorList>
    </citation>
    <scope>NUCLEOTIDE SEQUENCE [LARGE SCALE GENOMIC DNA]</scope>
    <source>
        <strain evidence="2">JCM 17810</strain>
    </source>
</reference>
<evidence type="ECO:0000313" key="1">
    <source>
        <dbReference type="EMBL" id="GAA4426114.1"/>
    </source>
</evidence>